<dbReference type="AlphaFoldDB" id="A0AAE3GZB6"/>
<dbReference type="PANTHER" id="PTHR30353:SF0">
    <property type="entry name" value="TRANSMEMBRANE PROTEIN"/>
    <property type="match status" value="1"/>
</dbReference>
<feature type="transmembrane region" description="Helical" evidence="7">
    <location>
        <begin position="165"/>
        <end position="187"/>
    </location>
</feature>
<organism evidence="9 10">
    <name type="scientific">Limnofasciculus baicalensis BBK-W-15</name>
    <dbReference type="NCBI Taxonomy" id="2699891"/>
    <lineage>
        <taxon>Bacteria</taxon>
        <taxon>Bacillati</taxon>
        <taxon>Cyanobacteriota</taxon>
        <taxon>Cyanophyceae</taxon>
        <taxon>Coleofasciculales</taxon>
        <taxon>Coleofasciculaceae</taxon>
        <taxon>Limnofasciculus</taxon>
        <taxon>Limnofasciculus baicalensis</taxon>
    </lineage>
</organism>
<keyword evidence="10" id="KW-1185">Reference proteome</keyword>
<dbReference type="InterPro" id="IPR032816">
    <property type="entry name" value="VTT_dom"/>
</dbReference>
<keyword evidence="3 7" id="KW-1003">Cell membrane</keyword>
<dbReference type="Pfam" id="PF09335">
    <property type="entry name" value="VTT_dom"/>
    <property type="match status" value="1"/>
</dbReference>
<dbReference type="PANTHER" id="PTHR30353">
    <property type="entry name" value="INNER MEMBRANE PROTEIN DEDA-RELATED"/>
    <property type="match status" value="1"/>
</dbReference>
<comment type="similarity">
    <text evidence="2 7">Belongs to the DedA family.</text>
</comment>
<evidence type="ECO:0000313" key="9">
    <source>
        <dbReference type="EMBL" id="MCP2732578.1"/>
    </source>
</evidence>
<feature type="transmembrane region" description="Helical" evidence="7">
    <location>
        <begin position="70"/>
        <end position="92"/>
    </location>
</feature>
<name>A0AAE3GZB6_9CYAN</name>
<evidence type="ECO:0000256" key="3">
    <source>
        <dbReference type="ARBA" id="ARBA00022475"/>
    </source>
</evidence>
<keyword evidence="6 7" id="KW-0472">Membrane</keyword>
<dbReference type="Proteomes" id="UP001204953">
    <property type="component" value="Unassembled WGS sequence"/>
</dbReference>
<comment type="caution">
    <text evidence="9">The sequence shown here is derived from an EMBL/GenBank/DDBJ whole genome shotgun (WGS) entry which is preliminary data.</text>
</comment>
<accession>A0AAE3GZB6</accession>
<comment type="subcellular location">
    <subcellularLocation>
        <location evidence="1 7">Cell membrane</location>
        <topology evidence="1 7">Multi-pass membrane protein</topology>
    </subcellularLocation>
</comment>
<feature type="domain" description="VTT" evidence="8">
    <location>
        <begin position="50"/>
        <end position="185"/>
    </location>
</feature>
<protein>
    <submittedName>
        <fullName evidence="9">VTT domain-containing protein</fullName>
    </submittedName>
</protein>
<dbReference type="GO" id="GO:0005886">
    <property type="term" value="C:plasma membrane"/>
    <property type="evidence" value="ECO:0007669"/>
    <property type="project" value="UniProtKB-SubCell"/>
</dbReference>
<evidence type="ECO:0000256" key="2">
    <source>
        <dbReference type="ARBA" id="ARBA00010792"/>
    </source>
</evidence>
<dbReference type="InterPro" id="IPR032818">
    <property type="entry name" value="DedA-like"/>
</dbReference>
<feature type="transmembrane region" description="Helical" evidence="7">
    <location>
        <begin position="29"/>
        <end position="50"/>
    </location>
</feature>
<dbReference type="EMBL" id="JAMZMM010000669">
    <property type="protein sequence ID" value="MCP2732578.1"/>
    <property type="molecule type" value="Genomic_DNA"/>
</dbReference>
<keyword evidence="5 7" id="KW-1133">Transmembrane helix</keyword>
<gene>
    <name evidence="9" type="ORF">NJ959_29540</name>
</gene>
<evidence type="ECO:0000256" key="6">
    <source>
        <dbReference type="ARBA" id="ARBA00023136"/>
    </source>
</evidence>
<proteinExistence type="inferred from homology"/>
<evidence type="ECO:0000313" key="10">
    <source>
        <dbReference type="Proteomes" id="UP001204953"/>
    </source>
</evidence>
<evidence type="ECO:0000256" key="1">
    <source>
        <dbReference type="ARBA" id="ARBA00004651"/>
    </source>
</evidence>
<feature type="transmembrane region" description="Helical" evidence="7">
    <location>
        <begin position="199"/>
        <end position="219"/>
    </location>
</feature>
<evidence type="ECO:0000259" key="8">
    <source>
        <dbReference type="Pfam" id="PF09335"/>
    </source>
</evidence>
<keyword evidence="4 7" id="KW-0812">Transmembrane</keyword>
<evidence type="ECO:0000256" key="4">
    <source>
        <dbReference type="ARBA" id="ARBA00022692"/>
    </source>
</evidence>
<evidence type="ECO:0000256" key="5">
    <source>
        <dbReference type="ARBA" id="ARBA00022989"/>
    </source>
</evidence>
<sequence>MLDALLQPIDWILHVDAHLDTFIKDHGTWVYLLLFAVVFVETGVVVMPLLPGDSLLFAVGMISARSPDLNLWLVMGLLTVAAVLGDAVNYHIGKYLGPKIFRYEAVADQKPTLFMRLLNRQHLLRANDFYVKYGGKAVVLGRFVPVVRTFVPFVAGAGAMNYAKFVWYNVLGAVLWVGICVGAGYLLGDVPWIKRNFGGVVLAIIVVSLIPIVVEWILATKRAKAAKQKSET</sequence>
<reference evidence="9" key="1">
    <citation type="submission" date="2022-06" db="EMBL/GenBank/DDBJ databases">
        <title>New cyanobacteria of genus Symplocastrum in benthos of Lake Baikal.</title>
        <authorList>
            <person name="Sorokovikova E."/>
            <person name="Tikhonova I."/>
            <person name="Krasnopeev A."/>
            <person name="Evseev P."/>
            <person name="Gladkikh A."/>
            <person name="Belykh O."/>
        </authorList>
    </citation>
    <scope>NUCLEOTIDE SEQUENCE</scope>
    <source>
        <strain evidence="9">BBK-W-15</strain>
    </source>
</reference>
<dbReference type="RefSeq" id="WP_254015284.1">
    <property type="nucleotide sequence ID" value="NZ_JAMZMM010000669.1"/>
</dbReference>
<evidence type="ECO:0000256" key="7">
    <source>
        <dbReference type="RuleBase" id="RU367016"/>
    </source>
</evidence>